<reference evidence="2 3" key="1">
    <citation type="submission" date="2021-06" db="EMBL/GenBank/DDBJ databases">
        <authorList>
            <person name="Grouzdev D.S."/>
            <person name="Koziaeva V."/>
        </authorList>
    </citation>
    <scope>NUCLEOTIDE SEQUENCE [LARGE SCALE GENOMIC DNA]</scope>
    <source>
        <strain evidence="2 3">22</strain>
    </source>
</reference>
<evidence type="ECO:0000313" key="3">
    <source>
        <dbReference type="Proteomes" id="UP000766595"/>
    </source>
</evidence>
<organism evidence="2 3">
    <name type="scientific">Prosthecodimorpha staleyi</name>
    <dbReference type="NCBI Taxonomy" id="2840188"/>
    <lineage>
        <taxon>Bacteria</taxon>
        <taxon>Pseudomonadati</taxon>
        <taxon>Pseudomonadota</taxon>
        <taxon>Alphaproteobacteria</taxon>
        <taxon>Hyphomicrobiales</taxon>
        <taxon>Ancalomicrobiaceae</taxon>
        <taxon>Prosthecodimorpha</taxon>
    </lineage>
</organism>
<comment type="caution">
    <text evidence="2">The sequence shown here is derived from an EMBL/GenBank/DDBJ whole genome shotgun (WGS) entry which is preliminary data.</text>
</comment>
<feature type="domain" description="YjiS-like" evidence="1">
    <location>
        <begin position="6"/>
        <end position="40"/>
    </location>
</feature>
<accession>A0A947GEP7</accession>
<evidence type="ECO:0000259" key="1">
    <source>
        <dbReference type="Pfam" id="PF06568"/>
    </source>
</evidence>
<protein>
    <submittedName>
        <fullName evidence="2">DUF1127 domain-containing protein</fullName>
    </submittedName>
</protein>
<gene>
    <name evidence="2" type="ORF">KL771_19825</name>
</gene>
<dbReference type="Pfam" id="PF06568">
    <property type="entry name" value="YjiS-like"/>
    <property type="match status" value="1"/>
</dbReference>
<evidence type="ECO:0000313" key="2">
    <source>
        <dbReference type="EMBL" id="MBT9291726.1"/>
    </source>
</evidence>
<dbReference type="Proteomes" id="UP000766595">
    <property type="component" value="Unassembled WGS sequence"/>
</dbReference>
<dbReference type="InterPro" id="IPR009506">
    <property type="entry name" value="YjiS-like"/>
</dbReference>
<keyword evidence="3" id="KW-1185">Reference proteome</keyword>
<dbReference type="EMBL" id="JAHHZF010000010">
    <property type="protein sequence ID" value="MBT9291726.1"/>
    <property type="molecule type" value="Genomic_DNA"/>
</dbReference>
<proteinExistence type="predicted"/>
<sequence length="49" mass="5790">MLKRFADSWSRYRKYRATVWELGGLNDRELADLGIPRADIPRLAREAVR</sequence>
<name>A0A947GEP7_9HYPH</name>
<dbReference type="AlphaFoldDB" id="A0A947GEP7"/>